<evidence type="ECO:0000256" key="7">
    <source>
        <dbReference type="ARBA" id="ARBA00038664"/>
    </source>
</evidence>
<dbReference type="GO" id="GO:0005886">
    <property type="term" value="C:plasma membrane"/>
    <property type="evidence" value="ECO:0007669"/>
    <property type="project" value="TreeGrafter"/>
</dbReference>
<comment type="subunit">
    <text evidence="7">Interacts with TEX101.</text>
</comment>
<evidence type="ECO:0000256" key="11">
    <source>
        <dbReference type="SAM" id="SignalP"/>
    </source>
</evidence>
<feature type="domain" description="EGF-like" evidence="12">
    <location>
        <begin position="594"/>
        <end position="628"/>
    </location>
</feature>
<dbReference type="SUPFAM" id="SSF57552">
    <property type="entry name" value="Blood coagulation inhibitor (disintegrin)"/>
    <property type="match status" value="1"/>
</dbReference>
<keyword evidence="15" id="KW-1185">Reference proteome</keyword>
<feature type="disulfide bond" evidence="8">
    <location>
        <begin position="618"/>
        <end position="627"/>
    </location>
</feature>
<dbReference type="Pfam" id="PF01421">
    <property type="entry name" value="Reprolysin"/>
    <property type="match status" value="1"/>
</dbReference>
<evidence type="ECO:0000256" key="6">
    <source>
        <dbReference type="ARBA" id="ARBA00023157"/>
    </source>
</evidence>
<dbReference type="InterPro" id="IPR036436">
    <property type="entry name" value="Disintegrin_dom_sf"/>
</dbReference>
<feature type="domain" description="Disintegrin" evidence="13">
    <location>
        <begin position="353"/>
        <end position="442"/>
    </location>
</feature>
<evidence type="ECO:0000256" key="5">
    <source>
        <dbReference type="ARBA" id="ARBA00023136"/>
    </source>
</evidence>
<dbReference type="AlphaFoldDB" id="A0A3Q0DH56"/>
<dbReference type="KEGG" id="csyr:110594752"/>
<dbReference type="GO" id="GO:0007339">
    <property type="term" value="P:binding of sperm to zona pellucida"/>
    <property type="evidence" value="ECO:0007669"/>
    <property type="project" value="TreeGrafter"/>
</dbReference>
<feature type="domain" description="Peptidase M12B" evidence="14">
    <location>
        <begin position="147"/>
        <end position="343"/>
    </location>
</feature>
<dbReference type="PROSITE" id="PS50215">
    <property type="entry name" value="ADAM_MEPRO"/>
    <property type="match status" value="1"/>
</dbReference>
<dbReference type="PANTHER" id="PTHR11905:SF28">
    <property type="entry name" value="DISINTEGRIN AND METALLOPROTEINASE DOMAIN-CONTAINING PROTEIN 5"/>
    <property type="match status" value="1"/>
</dbReference>
<evidence type="ECO:0000256" key="1">
    <source>
        <dbReference type="ARBA" id="ARBA00004479"/>
    </source>
</evidence>
<accession>A0A3Q0DH56</accession>
<evidence type="ECO:0000313" key="16">
    <source>
        <dbReference type="RefSeq" id="XP_021563864.1"/>
    </source>
</evidence>
<dbReference type="FunFam" id="4.10.70.10:FF:000003">
    <property type="entry name" value="Disintegrin and metalloproteinase domain-containing protein 17"/>
    <property type="match status" value="1"/>
</dbReference>
<evidence type="ECO:0000256" key="4">
    <source>
        <dbReference type="ARBA" id="ARBA00022989"/>
    </source>
</evidence>
<dbReference type="Gene3D" id="4.10.70.10">
    <property type="entry name" value="Disintegrin domain"/>
    <property type="match status" value="1"/>
</dbReference>
<evidence type="ECO:0000259" key="14">
    <source>
        <dbReference type="PROSITE" id="PS50215"/>
    </source>
</evidence>
<keyword evidence="2 8" id="KW-0245">EGF-like domain</keyword>
<dbReference type="Gene3D" id="3.40.390.10">
    <property type="entry name" value="Collagenase (Catalytic Domain)"/>
    <property type="match status" value="1"/>
</dbReference>
<feature type="non-terminal residue" evidence="16">
    <location>
        <position position="824"/>
    </location>
</feature>
<dbReference type="PANTHER" id="PTHR11905">
    <property type="entry name" value="ADAM A DISINTEGRIN AND METALLOPROTEASE DOMAIN"/>
    <property type="match status" value="1"/>
</dbReference>
<dbReference type="PROSITE" id="PS01186">
    <property type="entry name" value="EGF_2"/>
    <property type="match status" value="1"/>
</dbReference>
<evidence type="ECO:0000259" key="13">
    <source>
        <dbReference type="PROSITE" id="PS50214"/>
    </source>
</evidence>
<feature type="disulfide bond" evidence="9">
    <location>
        <begin position="299"/>
        <end position="304"/>
    </location>
</feature>
<protein>
    <submittedName>
        <fullName evidence="16">Disintegrin and metalloproteinase domain-containing protein 5-like</fullName>
    </submittedName>
</protein>
<evidence type="ECO:0000256" key="10">
    <source>
        <dbReference type="SAM" id="Phobius"/>
    </source>
</evidence>
<dbReference type="PROSITE" id="PS00427">
    <property type="entry name" value="DISINTEGRIN_1"/>
    <property type="match status" value="1"/>
</dbReference>
<dbReference type="Proteomes" id="UP000189704">
    <property type="component" value="Unplaced"/>
</dbReference>
<dbReference type="Pfam" id="PF08516">
    <property type="entry name" value="ADAM_CR"/>
    <property type="match status" value="1"/>
</dbReference>
<dbReference type="InterPro" id="IPR018358">
    <property type="entry name" value="Disintegrin_CS"/>
</dbReference>
<keyword evidence="6 8" id="KW-1015">Disulfide bond</keyword>
<evidence type="ECO:0000256" key="3">
    <source>
        <dbReference type="ARBA" id="ARBA00022692"/>
    </source>
</evidence>
<dbReference type="GO" id="GO:0007155">
    <property type="term" value="P:cell adhesion"/>
    <property type="evidence" value="ECO:0007669"/>
    <property type="project" value="TreeGrafter"/>
</dbReference>
<dbReference type="InterPro" id="IPR006586">
    <property type="entry name" value="ADAM_Cys-rich"/>
</dbReference>
<dbReference type="GO" id="GO:0008584">
    <property type="term" value="P:male gonad development"/>
    <property type="evidence" value="ECO:0007669"/>
    <property type="project" value="TreeGrafter"/>
</dbReference>
<dbReference type="SMART" id="SM00050">
    <property type="entry name" value="DISIN"/>
    <property type="match status" value="1"/>
</dbReference>
<dbReference type="GO" id="GO:0006508">
    <property type="term" value="P:proteolysis"/>
    <property type="evidence" value="ECO:0007669"/>
    <property type="project" value="InterPro"/>
</dbReference>
<name>A0A3Q0DH56_CARSF</name>
<dbReference type="OrthoDB" id="5951731at2759"/>
<dbReference type="GeneID" id="110594752"/>
<dbReference type="PROSITE" id="PS50026">
    <property type="entry name" value="EGF_3"/>
    <property type="match status" value="1"/>
</dbReference>
<dbReference type="InterPro" id="IPR001590">
    <property type="entry name" value="Peptidase_M12B"/>
</dbReference>
<evidence type="ECO:0000259" key="12">
    <source>
        <dbReference type="PROSITE" id="PS50026"/>
    </source>
</evidence>
<dbReference type="GO" id="GO:0004222">
    <property type="term" value="F:metalloendopeptidase activity"/>
    <property type="evidence" value="ECO:0007669"/>
    <property type="project" value="InterPro"/>
</dbReference>
<evidence type="ECO:0000256" key="8">
    <source>
        <dbReference type="PROSITE-ProRule" id="PRU00076"/>
    </source>
</evidence>
<dbReference type="InterPro" id="IPR002870">
    <property type="entry name" value="Peptidase_M12B_N"/>
</dbReference>
<keyword evidence="5 10" id="KW-0472">Membrane</keyword>
<evidence type="ECO:0000313" key="15">
    <source>
        <dbReference type="Proteomes" id="UP000189704"/>
    </source>
</evidence>
<feature type="signal peptide" evidence="11">
    <location>
        <begin position="1"/>
        <end position="17"/>
    </location>
</feature>
<keyword evidence="4 10" id="KW-1133">Transmembrane helix</keyword>
<feature type="transmembrane region" description="Helical" evidence="10">
    <location>
        <begin position="664"/>
        <end position="682"/>
    </location>
</feature>
<dbReference type="InterPro" id="IPR001762">
    <property type="entry name" value="Disintegrin_dom"/>
</dbReference>
<feature type="chain" id="PRO_5017956016" evidence="11">
    <location>
        <begin position="18"/>
        <end position="824"/>
    </location>
</feature>
<proteinExistence type="predicted"/>
<reference evidence="16" key="1">
    <citation type="submission" date="2025-08" db="UniProtKB">
        <authorList>
            <consortium name="RefSeq"/>
        </authorList>
    </citation>
    <scope>IDENTIFICATION</scope>
</reference>
<dbReference type="SUPFAM" id="SSF55486">
    <property type="entry name" value="Metalloproteases ('zincins'), catalytic domain"/>
    <property type="match status" value="1"/>
</dbReference>
<dbReference type="Pfam" id="PF00200">
    <property type="entry name" value="Disintegrin"/>
    <property type="match status" value="1"/>
</dbReference>
<keyword evidence="3 10" id="KW-0812">Transmembrane</keyword>
<organism evidence="15 16">
    <name type="scientific">Carlito syrichta</name>
    <name type="common">Philippine tarsier</name>
    <name type="synonym">Tarsius syrichta</name>
    <dbReference type="NCBI Taxonomy" id="1868482"/>
    <lineage>
        <taxon>Eukaryota</taxon>
        <taxon>Metazoa</taxon>
        <taxon>Chordata</taxon>
        <taxon>Craniata</taxon>
        <taxon>Vertebrata</taxon>
        <taxon>Euteleostomi</taxon>
        <taxon>Mammalia</taxon>
        <taxon>Eutheria</taxon>
        <taxon>Euarchontoglires</taxon>
        <taxon>Primates</taxon>
        <taxon>Haplorrhini</taxon>
        <taxon>Tarsiiformes</taxon>
        <taxon>Tarsiidae</taxon>
        <taxon>Carlito</taxon>
    </lineage>
</organism>
<comment type="caution">
    <text evidence="8">Lacks conserved residue(s) required for the propagation of feature annotation.</text>
</comment>
<gene>
    <name evidence="16" type="primary">LOC110594752</name>
</gene>
<comment type="subcellular location">
    <subcellularLocation>
        <location evidence="1">Membrane</location>
        <topology evidence="1">Single-pass type I membrane protein</topology>
    </subcellularLocation>
</comment>
<dbReference type="InterPro" id="IPR000742">
    <property type="entry name" value="EGF"/>
</dbReference>
<dbReference type="PROSITE" id="PS50214">
    <property type="entry name" value="DISINTEGRIN_2"/>
    <property type="match status" value="1"/>
</dbReference>
<dbReference type="CDD" id="cd04269">
    <property type="entry name" value="ZnMc_adamalysin_II_like"/>
    <property type="match status" value="1"/>
</dbReference>
<sequence length="824" mass="91236">MALVVLLEVAYALTIEGKPYLVDLKKQSFFSPTAAVYSYNKYDIKISEPLLHQMDCNYKGYVVGILNSLVTLSTCSGLRGTVQLENISYGIEPLEAVSGFVHMIYEEKNDNTNIPLLGENDTYAWLSSQYQVRKRSGRTEFTKLVPRYLKMHIVVDKDLFDYMGSDTKTVTQKIIQLIGLVNAMLTQLKLTIVISSIEIWSNENKISTTGHPDGILNQFSKWKQNSDFKIHDFAYLLAFRKHPTFIGATFPGQACDENYVAGVALYTEGLSLESYSVIIVQLLGLNLGLIYDNTDICHCSGDVCIMTPKAVYSGGVKDFSICSLDDFKYLASNGGLKCLQSNIVNTPVYKQLRRICGNGVLESPEECDCGTKKNCTHVKCCDPSKCKLKGGFACGSGECCTQDCKLKAVNTLCRAKADEQCDFVEYCNGRDSYCKEDTYAHDGEYCDSGGAFCYLGKCITVDKQCSFLVKKESRGGSFSCFDEVNTRGDNFGNCVTGHCDFGNALCGKLVCVWDHKELIEIANLSVIYTHIRGDICVSGVLPRRMPVPENPPRSSTQYYVMGDRDETFVADGTMCGPEMYCDKTQCKHVRFLRKAHICDNHKHCENHGICNNFFHCHCEKGFAPPNCTARKGDFGSPDDGHLVPWKKSYLERRFSIPQKHQFQLTFYISVPVLIITIAVLMTQKKIREICYRNKTESESFYAFQELVGKTRDSRQDGDGATWSVKPAAKENCSGSLVLAPGAADPKIAACSSYGAQPLPLLGHRSGLDSHCSTDAAAAAAAATTGSTLHHLGQRRSTTSVLEAPSGKICWDCCHLSCKRDVLLT</sequence>
<dbReference type="InterPro" id="IPR034027">
    <property type="entry name" value="Reprolysin_adamalysin"/>
</dbReference>
<evidence type="ECO:0000256" key="9">
    <source>
        <dbReference type="PROSITE-ProRule" id="PRU00276"/>
    </source>
</evidence>
<dbReference type="RefSeq" id="XP_021563864.1">
    <property type="nucleotide sequence ID" value="XM_021708189.1"/>
</dbReference>
<evidence type="ECO:0000256" key="2">
    <source>
        <dbReference type="ARBA" id="ARBA00022536"/>
    </source>
</evidence>
<dbReference type="Pfam" id="PF01562">
    <property type="entry name" value="Pep_M12B_propep"/>
    <property type="match status" value="1"/>
</dbReference>
<dbReference type="InterPro" id="IPR024079">
    <property type="entry name" value="MetalloPept_cat_dom_sf"/>
</dbReference>
<dbReference type="SMART" id="SM00608">
    <property type="entry name" value="ACR"/>
    <property type="match status" value="1"/>
</dbReference>
<keyword evidence="11" id="KW-0732">Signal</keyword>